<accession>L9ZI19</accession>
<proteinExistence type="predicted"/>
<sequence length="96" mass="10755">MMSTRTTALAMAGPSREFRPSIDPVVPLLEIPGNVQLIPSMSDFWLVANCIFEINPLVDTVKLSLRIFDLERVPAAIPRPYDVAAFGQRRFPEIRA</sequence>
<evidence type="ECO:0000313" key="1">
    <source>
        <dbReference type="EMBL" id="ELY86135.1"/>
    </source>
</evidence>
<dbReference type="EMBL" id="AOIL01000064">
    <property type="protein sequence ID" value="ELY86135.1"/>
    <property type="molecule type" value="Genomic_DNA"/>
</dbReference>
<keyword evidence="2" id="KW-1185">Reference proteome</keyword>
<dbReference type="AlphaFoldDB" id="L9ZI19"/>
<reference evidence="1 2" key="1">
    <citation type="journal article" date="2014" name="PLoS Genet.">
        <title>Phylogenetically driven sequencing of extremely halophilic archaea reveals strategies for static and dynamic osmo-response.</title>
        <authorList>
            <person name="Becker E.A."/>
            <person name="Seitzer P.M."/>
            <person name="Tritt A."/>
            <person name="Larsen D."/>
            <person name="Krusor M."/>
            <person name="Yao A.I."/>
            <person name="Wu D."/>
            <person name="Madern D."/>
            <person name="Eisen J.A."/>
            <person name="Darling A.E."/>
            <person name="Facciotti M.T."/>
        </authorList>
    </citation>
    <scope>NUCLEOTIDE SEQUENCE [LARGE SCALE GENOMIC DNA]</scope>
    <source>
        <strain evidence="1 2">DSM 12281</strain>
    </source>
</reference>
<comment type="caution">
    <text evidence="1">The sequence shown here is derived from an EMBL/GenBank/DDBJ whole genome shotgun (WGS) entry which is preliminary data.</text>
</comment>
<organism evidence="1 2">
    <name type="scientific">Natrialba taiwanensis DSM 12281</name>
    <dbReference type="NCBI Taxonomy" id="1230458"/>
    <lineage>
        <taxon>Archaea</taxon>
        <taxon>Methanobacteriati</taxon>
        <taxon>Methanobacteriota</taxon>
        <taxon>Stenosarchaea group</taxon>
        <taxon>Halobacteria</taxon>
        <taxon>Halobacteriales</taxon>
        <taxon>Natrialbaceae</taxon>
        <taxon>Natrialba</taxon>
    </lineage>
</organism>
<name>L9ZI19_9EURY</name>
<protein>
    <submittedName>
        <fullName evidence="1">Uncharacterized protein</fullName>
    </submittedName>
</protein>
<dbReference type="STRING" id="1230458.C484_18692"/>
<gene>
    <name evidence="1" type="ORF">C484_18692</name>
</gene>
<dbReference type="Proteomes" id="UP000011648">
    <property type="component" value="Unassembled WGS sequence"/>
</dbReference>
<evidence type="ECO:0000313" key="2">
    <source>
        <dbReference type="Proteomes" id="UP000011648"/>
    </source>
</evidence>